<dbReference type="CDD" id="cd00156">
    <property type="entry name" value="REC"/>
    <property type="match status" value="1"/>
</dbReference>
<evidence type="ECO:0000256" key="2">
    <source>
        <dbReference type="PROSITE-ProRule" id="PRU00169"/>
    </source>
</evidence>
<reference evidence="4" key="1">
    <citation type="journal article" date="2020" name="mSystems">
        <title>Genome- and Community-Level Interaction Insights into Carbon Utilization and Element Cycling Functions of Hydrothermarchaeota in Hydrothermal Sediment.</title>
        <authorList>
            <person name="Zhou Z."/>
            <person name="Liu Y."/>
            <person name="Xu W."/>
            <person name="Pan J."/>
            <person name="Luo Z.H."/>
            <person name="Li M."/>
        </authorList>
    </citation>
    <scope>NUCLEOTIDE SEQUENCE [LARGE SCALE GENOMIC DNA]</scope>
    <source>
        <strain evidence="4">HyVt-460</strain>
    </source>
</reference>
<dbReference type="InterPro" id="IPR001789">
    <property type="entry name" value="Sig_transdc_resp-reg_receiver"/>
</dbReference>
<dbReference type="PANTHER" id="PTHR44591">
    <property type="entry name" value="STRESS RESPONSE REGULATOR PROTEIN 1"/>
    <property type="match status" value="1"/>
</dbReference>
<dbReference type="GO" id="GO:0000160">
    <property type="term" value="P:phosphorelay signal transduction system"/>
    <property type="evidence" value="ECO:0007669"/>
    <property type="project" value="InterPro"/>
</dbReference>
<dbReference type="SMART" id="SM00448">
    <property type="entry name" value="REC"/>
    <property type="match status" value="1"/>
</dbReference>
<sequence>MKGKPMAAISSEEERYRILIIDDEADVLQTIADSIRSDRYVVQTESDPRRALDRLKNENFDIVLTDLMMPGVSGMDIVHYIAGRERADTEVVVITAHATVQTAIESLQMGVYD</sequence>
<dbReference type="AlphaFoldDB" id="A0A7V5RMV4"/>
<feature type="domain" description="Response regulatory" evidence="3">
    <location>
        <begin position="17"/>
        <end position="113"/>
    </location>
</feature>
<organism evidence="4">
    <name type="scientific">Caldithrix abyssi</name>
    <dbReference type="NCBI Taxonomy" id="187145"/>
    <lineage>
        <taxon>Bacteria</taxon>
        <taxon>Pseudomonadati</taxon>
        <taxon>Calditrichota</taxon>
        <taxon>Calditrichia</taxon>
        <taxon>Calditrichales</taxon>
        <taxon>Calditrichaceae</taxon>
        <taxon>Caldithrix</taxon>
    </lineage>
</organism>
<proteinExistence type="predicted"/>
<dbReference type="InterPro" id="IPR050595">
    <property type="entry name" value="Bact_response_regulator"/>
</dbReference>
<gene>
    <name evidence="4" type="ORF">ENJ15_00295</name>
</gene>
<dbReference type="Gene3D" id="3.40.50.2300">
    <property type="match status" value="1"/>
</dbReference>
<accession>A0A7V5RMV4</accession>
<evidence type="ECO:0000256" key="1">
    <source>
        <dbReference type="ARBA" id="ARBA00022553"/>
    </source>
</evidence>
<dbReference type="PROSITE" id="PS50110">
    <property type="entry name" value="RESPONSE_REGULATORY"/>
    <property type="match status" value="1"/>
</dbReference>
<name>A0A7V5RMV4_CALAY</name>
<protein>
    <submittedName>
        <fullName evidence="4">Response regulator</fullName>
    </submittedName>
</protein>
<evidence type="ECO:0000259" key="3">
    <source>
        <dbReference type="PROSITE" id="PS50110"/>
    </source>
</evidence>
<dbReference type="EMBL" id="DRLI01000013">
    <property type="protein sequence ID" value="HHM01422.1"/>
    <property type="molecule type" value="Genomic_DNA"/>
</dbReference>
<comment type="caution">
    <text evidence="4">The sequence shown here is derived from an EMBL/GenBank/DDBJ whole genome shotgun (WGS) entry which is preliminary data.</text>
</comment>
<dbReference type="PANTHER" id="PTHR44591:SF3">
    <property type="entry name" value="RESPONSE REGULATORY DOMAIN-CONTAINING PROTEIN"/>
    <property type="match status" value="1"/>
</dbReference>
<feature type="modified residue" description="4-aspartylphosphate" evidence="2">
    <location>
        <position position="66"/>
    </location>
</feature>
<keyword evidence="1 2" id="KW-0597">Phosphoprotein</keyword>
<dbReference type="Pfam" id="PF00072">
    <property type="entry name" value="Response_reg"/>
    <property type="match status" value="1"/>
</dbReference>
<dbReference type="InterPro" id="IPR011006">
    <property type="entry name" value="CheY-like_superfamily"/>
</dbReference>
<feature type="non-terminal residue" evidence="4">
    <location>
        <position position="113"/>
    </location>
</feature>
<evidence type="ECO:0000313" key="4">
    <source>
        <dbReference type="EMBL" id="HHM01422.1"/>
    </source>
</evidence>
<dbReference type="SUPFAM" id="SSF52172">
    <property type="entry name" value="CheY-like"/>
    <property type="match status" value="1"/>
</dbReference>
<dbReference type="Proteomes" id="UP000885771">
    <property type="component" value="Unassembled WGS sequence"/>
</dbReference>